<protein>
    <submittedName>
        <fullName evidence="6">VRR-NUC domain-containing protein</fullName>
    </submittedName>
</protein>
<keyword evidence="2" id="KW-0540">Nuclease</keyword>
<dbReference type="Pfam" id="PF08774">
    <property type="entry name" value="VRR_NUC"/>
    <property type="match status" value="1"/>
</dbReference>
<evidence type="ECO:0000259" key="5">
    <source>
        <dbReference type="Pfam" id="PF08774"/>
    </source>
</evidence>
<comment type="caution">
    <text evidence="6">The sequence shown here is derived from an EMBL/GenBank/DDBJ whole genome shotgun (WGS) entry which is preliminary data.</text>
</comment>
<evidence type="ECO:0000256" key="2">
    <source>
        <dbReference type="ARBA" id="ARBA00022722"/>
    </source>
</evidence>
<dbReference type="Proteomes" id="UP001566331">
    <property type="component" value="Unassembled WGS sequence"/>
</dbReference>
<organism evidence="6 7">
    <name type="scientific">Luteimonas salinilitoris</name>
    <dbReference type="NCBI Taxonomy" id="3237697"/>
    <lineage>
        <taxon>Bacteria</taxon>
        <taxon>Pseudomonadati</taxon>
        <taxon>Pseudomonadota</taxon>
        <taxon>Gammaproteobacteria</taxon>
        <taxon>Lysobacterales</taxon>
        <taxon>Lysobacteraceae</taxon>
        <taxon>Luteimonas</taxon>
    </lineage>
</organism>
<feature type="compositionally biased region" description="Basic and acidic residues" evidence="4">
    <location>
        <begin position="254"/>
        <end position="264"/>
    </location>
</feature>
<name>A0ABV4HQZ6_9GAMM</name>
<dbReference type="InterPro" id="IPR014883">
    <property type="entry name" value="VRR_NUC"/>
</dbReference>
<dbReference type="RefSeq" id="WP_370563938.1">
    <property type="nucleotide sequence ID" value="NZ_JBFWIB010000005.1"/>
</dbReference>
<comment type="cofactor">
    <cofactor evidence="1">
        <name>Mg(2+)</name>
        <dbReference type="ChEBI" id="CHEBI:18420"/>
    </cofactor>
</comment>
<evidence type="ECO:0000256" key="3">
    <source>
        <dbReference type="ARBA" id="ARBA00022801"/>
    </source>
</evidence>
<evidence type="ECO:0000313" key="6">
    <source>
        <dbReference type="EMBL" id="MEZ0474618.1"/>
    </source>
</evidence>
<reference evidence="6 7" key="1">
    <citation type="submission" date="2024-07" db="EMBL/GenBank/DDBJ databases">
        <title>Luteimonas salilacus sp. nov., isolated from the shore soil of Salt Lake in Tibet of China.</title>
        <authorList>
            <person name="Zhang X."/>
            <person name="Li A."/>
        </authorList>
    </citation>
    <scope>NUCLEOTIDE SEQUENCE [LARGE SCALE GENOMIC DNA]</scope>
    <source>
        <strain evidence="6 7">B3-2-R+30</strain>
    </source>
</reference>
<evidence type="ECO:0000313" key="7">
    <source>
        <dbReference type="Proteomes" id="UP001566331"/>
    </source>
</evidence>
<evidence type="ECO:0000256" key="4">
    <source>
        <dbReference type="SAM" id="MobiDB-lite"/>
    </source>
</evidence>
<accession>A0ABV4HQZ6</accession>
<keyword evidence="3" id="KW-0378">Hydrolase</keyword>
<evidence type="ECO:0000256" key="1">
    <source>
        <dbReference type="ARBA" id="ARBA00001946"/>
    </source>
</evidence>
<proteinExistence type="predicted"/>
<feature type="region of interest" description="Disordered" evidence="4">
    <location>
        <begin position="254"/>
        <end position="273"/>
    </location>
</feature>
<feature type="domain" description="VRR-NUC" evidence="5">
    <location>
        <begin position="195"/>
        <end position="251"/>
    </location>
</feature>
<sequence>MPVPAIIAVLVWIWRIYTTFEAAMSVRDMALMAKEMLERKNEIKRVLQNTIDEMSEEIDVKSSTYAAIDRGGNSTVSRKGAENRTYREYIERRIPFRPAISVVCQMALAIPIRIPRRIRRKFGGDWVFQDGEVKLKQTTASIMFEGVDQVLEWKSPLKAEPNYDKVSGRPYMGSPPTRPQRISETFPFWPRPKGSLAPDLVIVEYRQQSFEQRNVFAAVEIKFPKDWVKEDQVRDYVNLMGQRNKVALLRVPEDCVSGDRDKKKSGAGRRRRR</sequence>
<gene>
    <name evidence="6" type="ORF">AB6713_08295</name>
</gene>
<dbReference type="EMBL" id="JBFWIC010000008">
    <property type="protein sequence ID" value="MEZ0474618.1"/>
    <property type="molecule type" value="Genomic_DNA"/>
</dbReference>
<keyword evidence="7" id="KW-1185">Reference proteome</keyword>